<dbReference type="Proteomes" id="UP000006693">
    <property type="component" value="Chromosome 2"/>
</dbReference>
<gene>
    <name evidence="1" type="ordered locus">BMAA1095</name>
</gene>
<proteinExistence type="predicted"/>
<dbReference type="HOGENOM" id="CLU_1881820_0_0_4"/>
<evidence type="ECO:0000313" key="2">
    <source>
        <dbReference type="Proteomes" id="UP000006693"/>
    </source>
</evidence>
<name>A0A0H2WAW6_BURMA</name>
<reference evidence="1 2" key="1">
    <citation type="journal article" date="2004" name="Proc. Natl. Acad. Sci. U.S.A.">
        <title>Structural flexibility in the Burkholderia mallei genome.</title>
        <authorList>
            <person name="Nierman W.C."/>
            <person name="DeShazer D."/>
            <person name="Kim H.S."/>
            <person name="Tettelin H."/>
            <person name="Nelson K.E."/>
            <person name="Feldblyum T."/>
            <person name="Ulrich R.L."/>
            <person name="Ronning C.M."/>
            <person name="Brinkac L.M."/>
            <person name="Daugherty S.C."/>
            <person name="Davidsen T.D."/>
            <person name="Deboy R.T."/>
            <person name="Dimitrov G."/>
            <person name="Dodson R.J."/>
            <person name="Durkin A.S."/>
            <person name="Gwinn M.L."/>
            <person name="Haft D.H."/>
            <person name="Khouri H."/>
            <person name="Kolonay J.F."/>
            <person name="Madupu R."/>
            <person name="Mohammoud Y."/>
            <person name="Nelson W.C."/>
            <person name="Radune D."/>
            <person name="Romero C.M."/>
            <person name="Sarria S."/>
            <person name="Selengut J."/>
            <person name="Shamblin C."/>
            <person name="Sullivan S.A."/>
            <person name="White O."/>
            <person name="Yu Y."/>
            <person name="Zafar N."/>
            <person name="Zhou L."/>
            <person name="Fraser C.M."/>
        </authorList>
    </citation>
    <scope>NUCLEOTIDE SEQUENCE [LARGE SCALE GENOMIC DNA]</scope>
    <source>
        <strain evidence="1 2">ATCC 23344</strain>
    </source>
</reference>
<dbReference type="EMBL" id="CP000011">
    <property type="protein sequence ID" value="AAU46252.1"/>
    <property type="molecule type" value="Genomic_DNA"/>
</dbReference>
<organism evidence="1 2">
    <name type="scientific">Burkholderia mallei (strain ATCC 23344)</name>
    <dbReference type="NCBI Taxonomy" id="243160"/>
    <lineage>
        <taxon>Bacteria</taxon>
        <taxon>Pseudomonadati</taxon>
        <taxon>Pseudomonadota</taxon>
        <taxon>Betaproteobacteria</taxon>
        <taxon>Burkholderiales</taxon>
        <taxon>Burkholderiaceae</taxon>
        <taxon>Burkholderia</taxon>
        <taxon>pseudomallei group</taxon>
    </lineage>
</organism>
<evidence type="ECO:0000313" key="1">
    <source>
        <dbReference type="EMBL" id="AAU46252.1"/>
    </source>
</evidence>
<accession>A0A0H2WAW6</accession>
<dbReference type="AlphaFoldDB" id="A0A0H2WAW6"/>
<keyword evidence="2" id="KW-1185">Reference proteome</keyword>
<sequence length="135" mass="15021">MTLESGCSVRDGRMLAGSRCAGACRCGNARWLPCARRARSRRRPGRLSRCRCGRMRAGWNADDARRADAHRACRVRREPVARRRKRLDFGYLACRALAPTPGRGSSARLHAKPFVVGMGRECALAIRFLSTTSCQ</sequence>
<dbReference type="KEGG" id="bma:BMAA1095"/>
<protein>
    <submittedName>
        <fullName evidence="1">Uncharacterized protein</fullName>
    </submittedName>
</protein>